<dbReference type="InterPro" id="IPR012147">
    <property type="entry name" value="P_Ac_Bu_trans"/>
</dbReference>
<accession>A0A7U6GFX7</accession>
<evidence type="ECO:0000256" key="2">
    <source>
        <dbReference type="ARBA" id="ARBA00022679"/>
    </source>
</evidence>
<organism evidence="5 6">
    <name type="scientific">Caldisericum exile (strain DSM 21853 / NBRC 104410 / AZM16c01)</name>
    <dbReference type="NCBI Taxonomy" id="511051"/>
    <lineage>
        <taxon>Bacteria</taxon>
        <taxon>Pseudomonadati</taxon>
        <taxon>Caldisericota/Cryosericota group</taxon>
        <taxon>Caldisericota</taxon>
        <taxon>Caldisericia</taxon>
        <taxon>Caldisericales</taxon>
        <taxon>Caldisericaceae</taxon>
        <taxon>Caldisericum</taxon>
    </lineage>
</organism>
<dbReference type="GO" id="GO:0050182">
    <property type="term" value="F:phosphate butyryltransferase activity"/>
    <property type="evidence" value="ECO:0007669"/>
    <property type="project" value="UniProtKB-EC"/>
</dbReference>
<feature type="domain" description="Phosphate acetyl/butaryl transferase" evidence="4">
    <location>
        <begin position="92"/>
        <end position="293"/>
    </location>
</feature>
<evidence type="ECO:0000259" key="4">
    <source>
        <dbReference type="Pfam" id="PF01515"/>
    </source>
</evidence>
<evidence type="ECO:0000256" key="3">
    <source>
        <dbReference type="ARBA" id="ARBA00023315"/>
    </source>
</evidence>
<dbReference type="InterPro" id="IPR050500">
    <property type="entry name" value="Phos_Acetyltrans/Butyryltrans"/>
</dbReference>
<dbReference type="EMBL" id="AP012051">
    <property type="protein sequence ID" value="BAL81675.1"/>
    <property type="molecule type" value="Genomic_DNA"/>
</dbReference>
<dbReference type="RefSeq" id="WP_014454070.1">
    <property type="nucleotide sequence ID" value="NC_017096.1"/>
</dbReference>
<dbReference type="SUPFAM" id="SSF53659">
    <property type="entry name" value="Isocitrate/Isopropylmalate dehydrogenase-like"/>
    <property type="match status" value="1"/>
</dbReference>
<comment type="similarity">
    <text evidence="1">Belongs to the phosphate acetyltransferase and butyryltransferase family.</text>
</comment>
<dbReference type="PIRSF" id="PIRSF000428">
    <property type="entry name" value="P_Ac_trans"/>
    <property type="match status" value="1"/>
</dbReference>
<sequence>MFKNFQEIIDHLKGFGKTPIVVVGEDKDAVEAVYDAHKIGIGVGVFVGSKEKFEKIFKEYEDKGFIKDVIDSKDDEEKCKLAVETVKNEGILLKGSVKTATLLKAVLNKEWGLRTERIITSVAAFESNYEGREKIVLISDGGVLIRPDIDTIVKEIDNAVFVANKLGNPMPKVALLCAVEVVNPDMPETVNAAMLRKMWERGQIKGCIVDGPLALDNALSMYAKEKKGIVSDVAGDADILITPDIVSGNILGKSVEYIGGKPLAVTVVGAAKPIMIPSRADRAESKLRSIALTMLISR</sequence>
<name>A0A7U6GFX7_CALEA</name>
<dbReference type="Gene3D" id="3.40.718.10">
    <property type="entry name" value="Isopropylmalate Dehydrogenase"/>
    <property type="match status" value="1"/>
</dbReference>
<reference evidence="5 6" key="1">
    <citation type="submission" date="2011-01" db="EMBL/GenBank/DDBJ databases">
        <title>Whole genome sequence of Caldisericum exile AZM16c01.</title>
        <authorList>
            <person name="Narita-Yamada S."/>
            <person name="Kawakoshi A."/>
            <person name="Nakamura S."/>
            <person name="Sasagawa M."/>
            <person name="Fukada J."/>
            <person name="Sekine M."/>
            <person name="Kato Y."/>
            <person name="Fukai R."/>
            <person name="Sasaki K."/>
            <person name="Hanamaki A."/>
            <person name="Narita H."/>
            <person name="Konno Y."/>
            <person name="Mori K."/>
            <person name="Yamazaki S."/>
            <person name="Suzuki K."/>
            <person name="Fujita N."/>
        </authorList>
    </citation>
    <scope>NUCLEOTIDE SEQUENCE [LARGE SCALE GENOMIC DNA]</scope>
    <source>
        <strain evidence="6">DSM 21853 / NBRC 104410 / AZM16c01</strain>
    </source>
</reference>
<evidence type="ECO:0000313" key="6">
    <source>
        <dbReference type="Proteomes" id="UP000004793"/>
    </source>
</evidence>
<dbReference type="Pfam" id="PF01515">
    <property type="entry name" value="PTA_PTB"/>
    <property type="match status" value="1"/>
</dbReference>
<dbReference type="InterPro" id="IPR002505">
    <property type="entry name" value="PTA_PTB"/>
</dbReference>
<dbReference type="EC" id="2.3.1.19" evidence="5"/>
<dbReference type="Proteomes" id="UP000004793">
    <property type="component" value="Chromosome"/>
</dbReference>
<evidence type="ECO:0000256" key="1">
    <source>
        <dbReference type="ARBA" id="ARBA00005656"/>
    </source>
</evidence>
<keyword evidence="2 5" id="KW-0808">Transferase</keyword>
<keyword evidence="3 5" id="KW-0012">Acyltransferase</keyword>
<dbReference type="PANTHER" id="PTHR43356">
    <property type="entry name" value="PHOSPHATE ACETYLTRANSFERASE"/>
    <property type="match status" value="1"/>
</dbReference>
<gene>
    <name evidence="5" type="primary">ptb</name>
    <name evidence="5" type="ordered locus">CSE_15490</name>
</gene>
<protein>
    <submittedName>
        <fullName evidence="5">Phosphate butyryltransferase</fullName>
        <ecNumber evidence="5">2.3.1.19</ecNumber>
    </submittedName>
</protein>
<keyword evidence="6" id="KW-1185">Reference proteome</keyword>
<dbReference type="AlphaFoldDB" id="A0A7U6GFX7"/>
<dbReference type="OrthoDB" id="9774179at2"/>
<evidence type="ECO:0000313" key="5">
    <source>
        <dbReference type="EMBL" id="BAL81675.1"/>
    </source>
</evidence>
<dbReference type="KEGG" id="cex:CSE_15490"/>
<proteinExistence type="inferred from homology"/>
<dbReference type="PANTHER" id="PTHR43356:SF2">
    <property type="entry name" value="PHOSPHATE ACETYLTRANSFERASE"/>
    <property type="match status" value="1"/>
</dbReference>